<dbReference type="InterPro" id="IPR017900">
    <property type="entry name" value="4Fe4S_Fe_S_CS"/>
</dbReference>
<keyword evidence="6" id="KW-1133">Transmembrane helix</keyword>
<evidence type="ECO:0000313" key="8">
    <source>
        <dbReference type="EMBL" id="KKN42173.1"/>
    </source>
</evidence>
<keyword evidence="4" id="KW-0408">Iron</keyword>
<dbReference type="GO" id="GO:0005886">
    <property type="term" value="C:plasma membrane"/>
    <property type="evidence" value="ECO:0007669"/>
    <property type="project" value="TreeGrafter"/>
</dbReference>
<dbReference type="Gene3D" id="1.20.950.20">
    <property type="entry name" value="Transmembrane di-heme cytochromes, Chain C"/>
    <property type="match status" value="1"/>
</dbReference>
<evidence type="ECO:0000256" key="5">
    <source>
        <dbReference type="ARBA" id="ARBA00023014"/>
    </source>
</evidence>
<evidence type="ECO:0000259" key="7">
    <source>
        <dbReference type="Pfam" id="PF13187"/>
    </source>
</evidence>
<proteinExistence type="predicted"/>
<feature type="domain" description="4Fe-4S ferredoxin-type" evidence="7">
    <location>
        <begin position="24"/>
        <end position="82"/>
    </location>
</feature>
<feature type="transmembrane region" description="Helical" evidence="6">
    <location>
        <begin position="348"/>
        <end position="368"/>
    </location>
</feature>
<dbReference type="GO" id="GO:0016491">
    <property type="term" value="F:oxidoreductase activity"/>
    <property type="evidence" value="ECO:0007669"/>
    <property type="project" value="UniProtKB-KW"/>
</dbReference>
<reference evidence="8" key="1">
    <citation type="journal article" date="2015" name="Nature">
        <title>Complex archaea that bridge the gap between prokaryotes and eukaryotes.</title>
        <authorList>
            <person name="Spang A."/>
            <person name="Saw J.H."/>
            <person name="Jorgensen S.L."/>
            <person name="Zaremba-Niedzwiedzka K."/>
            <person name="Martijn J."/>
            <person name="Lind A.E."/>
            <person name="van Eijk R."/>
            <person name="Schleper C."/>
            <person name="Guy L."/>
            <person name="Ettema T.J."/>
        </authorList>
    </citation>
    <scope>NUCLEOTIDE SEQUENCE</scope>
</reference>
<dbReference type="SUPFAM" id="SSF103501">
    <property type="entry name" value="Respiratory nitrate reductase 1 gamma chain"/>
    <property type="match status" value="1"/>
</dbReference>
<name>A0A0F9TL69_9ZZZZ</name>
<dbReference type="Gene3D" id="1.10.1060.10">
    <property type="entry name" value="Alpha-helical ferredoxin"/>
    <property type="match status" value="1"/>
</dbReference>
<dbReference type="PANTHER" id="PTHR43255:SF1">
    <property type="entry name" value="IRON-SULFUR-BINDING OXIDOREDUCTASE FADF-RELATED"/>
    <property type="match status" value="1"/>
</dbReference>
<keyword evidence="2" id="KW-0479">Metal-binding</keyword>
<comment type="caution">
    <text evidence="8">The sequence shown here is derived from an EMBL/GenBank/DDBJ whole genome shotgun (WGS) entry which is preliminary data.</text>
</comment>
<keyword evidence="3" id="KW-0560">Oxidoreductase</keyword>
<sequence>MMKIKSDPALLAEVRKYGNFDSNACYQCGSCTVICDLASDSASFPRRTLRYILFGLKKLLLGSLDPWLCYFCGDCSTTCPRETEPGEAMMTLRRYLTAQYDWTGISAKLYKSRAWELGALFVVGMFMAFLILFFHGPLVTERVELNTFAPVHMVHTFDLILFGVLAFFLLTNAFRMYWFTMHQSNSARILDVIRGIKKDGFGFTMHQDEKIRIPLHLFITEAWTMIWNFITQKLFLKCAKNVGRWLKHFLLVSGYVLMLLLVVGLLLWFQTDNIYPIYHPQRWLGYYATAVLLFGTVEILIGRIRKREQIHKFSDFSDWMFPVLLLLTTVTGILVHIFRYMGLPLATYYMYAVHLIIAVAMLVVEVPFGKWAHMLYRPLAVYLQAVKERALQKQAPEGVVVENV</sequence>
<dbReference type="GO" id="GO:0051539">
    <property type="term" value="F:4 iron, 4 sulfur cluster binding"/>
    <property type="evidence" value="ECO:0007669"/>
    <property type="project" value="UniProtKB-KW"/>
</dbReference>
<feature type="transmembrane region" description="Helical" evidence="6">
    <location>
        <begin position="249"/>
        <end position="271"/>
    </location>
</feature>
<evidence type="ECO:0000256" key="3">
    <source>
        <dbReference type="ARBA" id="ARBA00023002"/>
    </source>
</evidence>
<gene>
    <name evidence="8" type="ORF">LCGC14_0715920</name>
</gene>
<evidence type="ECO:0000256" key="1">
    <source>
        <dbReference type="ARBA" id="ARBA00022485"/>
    </source>
</evidence>
<accession>A0A0F9TL69</accession>
<keyword evidence="1" id="KW-0004">4Fe-4S</keyword>
<dbReference type="SUPFAM" id="SSF46548">
    <property type="entry name" value="alpha-helical ferredoxin"/>
    <property type="match status" value="1"/>
</dbReference>
<dbReference type="AlphaFoldDB" id="A0A0F9TL69"/>
<dbReference type="Pfam" id="PF13187">
    <property type="entry name" value="Fer4_9"/>
    <property type="match status" value="1"/>
</dbReference>
<feature type="transmembrane region" description="Helical" evidence="6">
    <location>
        <begin position="283"/>
        <end position="301"/>
    </location>
</feature>
<feature type="transmembrane region" description="Helical" evidence="6">
    <location>
        <begin position="117"/>
        <end position="139"/>
    </location>
</feature>
<feature type="transmembrane region" description="Helical" evidence="6">
    <location>
        <begin position="321"/>
        <end position="342"/>
    </location>
</feature>
<dbReference type="PANTHER" id="PTHR43255">
    <property type="entry name" value="IRON-SULFUR-BINDING OXIDOREDUCTASE FADF-RELATED-RELATED"/>
    <property type="match status" value="1"/>
</dbReference>
<dbReference type="GO" id="GO:0046872">
    <property type="term" value="F:metal ion binding"/>
    <property type="evidence" value="ECO:0007669"/>
    <property type="project" value="UniProtKB-KW"/>
</dbReference>
<evidence type="ECO:0000256" key="4">
    <source>
        <dbReference type="ARBA" id="ARBA00023004"/>
    </source>
</evidence>
<evidence type="ECO:0000256" key="6">
    <source>
        <dbReference type="SAM" id="Phobius"/>
    </source>
</evidence>
<feature type="transmembrane region" description="Helical" evidence="6">
    <location>
        <begin position="159"/>
        <end position="178"/>
    </location>
</feature>
<organism evidence="8">
    <name type="scientific">marine sediment metagenome</name>
    <dbReference type="NCBI Taxonomy" id="412755"/>
    <lineage>
        <taxon>unclassified sequences</taxon>
        <taxon>metagenomes</taxon>
        <taxon>ecological metagenomes</taxon>
    </lineage>
</organism>
<dbReference type="InterPro" id="IPR051460">
    <property type="entry name" value="HdrC_iron-sulfur_subunit"/>
</dbReference>
<dbReference type="PROSITE" id="PS00198">
    <property type="entry name" value="4FE4S_FER_1"/>
    <property type="match status" value="1"/>
</dbReference>
<dbReference type="InterPro" id="IPR036197">
    <property type="entry name" value="NarG-like_sf"/>
</dbReference>
<dbReference type="InterPro" id="IPR017896">
    <property type="entry name" value="4Fe4S_Fe-S-bd"/>
</dbReference>
<evidence type="ECO:0000256" key="2">
    <source>
        <dbReference type="ARBA" id="ARBA00022723"/>
    </source>
</evidence>
<dbReference type="InterPro" id="IPR009051">
    <property type="entry name" value="Helical_ferredxn"/>
</dbReference>
<protein>
    <recommendedName>
        <fullName evidence="7">4Fe-4S ferredoxin-type domain-containing protein</fullName>
    </recommendedName>
</protein>
<keyword evidence="6" id="KW-0472">Membrane</keyword>
<keyword evidence="6" id="KW-0812">Transmembrane</keyword>
<dbReference type="EMBL" id="LAZR01001599">
    <property type="protein sequence ID" value="KKN42173.1"/>
    <property type="molecule type" value="Genomic_DNA"/>
</dbReference>
<keyword evidence="5" id="KW-0411">Iron-sulfur</keyword>